<protein>
    <recommendedName>
        <fullName evidence="3">CalU12</fullName>
    </recommendedName>
</protein>
<keyword evidence="2" id="KW-1185">Reference proteome</keyword>
<evidence type="ECO:0008006" key="3">
    <source>
        <dbReference type="Google" id="ProtNLM"/>
    </source>
</evidence>
<gene>
    <name evidence="1" type="ORF">GCM10010171_33380</name>
</gene>
<comment type="caution">
    <text evidence="1">The sequence shown here is derived from an EMBL/GenBank/DDBJ whole genome shotgun (WGS) entry which is preliminary data.</text>
</comment>
<dbReference type="Proteomes" id="UP000660680">
    <property type="component" value="Unassembled WGS sequence"/>
</dbReference>
<dbReference type="InterPro" id="IPR036249">
    <property type="entry name" value="Thioredoxin-like_sf"/>
</dbReference>
<dbReference type="EMBL" id="BMRB01000002">
    <property type="protein sequence ID" value="GGS36078.1"/>
    <property type="molecule type" value="Genomic_DNA"/>
</dbReference>
<dbReference type="SUPFAM" id="SSF52833">
    <property type="entry name" value="Thioredoxin-like"/>
    <property type="match status" value="1"/>
</dbReference>
<dbReference type="Pfam" id="PF05988">
    <property type="entry name" value="DUF899"/>
    <property type="match status" value="1"/>
</dbReference>
<dbReference type="AlphaFoldDB" id="A0A918LEG9"/>
<dbReference type="InterPro" id="IPR010296">
    <property type="entry name" value="DUF899_thioredox"/>
</dbReference>
<sequence>MELLAAEKEATKARDALNARRRDLPMVEVDKEYVFDSPGGKTSLAELFDGRRQLLVYHFMFDPEWEAGCVACSFLADNLPHLSHLRSRETNLVVVSRAPLERITKFKERMEWTFPWVSSYGSDFNYDFHATQDESVAPVFYNYRDKTELEATTPWHAQGEQHGMSVFFRDGERIFHTYSSYGRGPDLLLTTYNLLDLTPLGRQEVGTGIANFKHHDQY</sequence>
<reference evidence="1" key="1">
    <citation type="journal article" date="2014" name="Int. J. Syst. Evol. Microbiol.">
        <title>Complete genome sequence of Corynebacterium casei LMG S-19264T (=DSM 44701T), isolated from a smear-ripened cheese.</title>
        <authorList>
            <consortium name="US DOE Joint Genome Institute (JGI-PGF)"/>
            <person name="Walter F."/>
            <person name="Albersmeier A."/>
            <person name="Kalinowski J."/>
            <person name="Ruckert C."/>
        </authorList>
    </citation>
    <scope>NUCLEOTIDE SEQUENCE</scope>
    <source>
        <strain evidence="1">JCM 3276</strain>
    </source>
</reference>
<proteinExistence type="predicted"/>
<evidence type="ECO:0000313" key="1">
    <source>
        <dbReference type="EMBL" id="GGS36078.1"/>
    </source>
</evidence>
<accession>A0A918LEG9</accession>
<name>A0A918LEG9_9PSEU</name>
<reference evidence="1" key="2">
    <citation type="submission" date="2020-09" db="EMBL/GenBank/DDBJ databases">
        <authorList>
            <person name="Sun Q."/>
            <person name="Ohkuma M."/>
        </authorList>
    </citation>
    <scope>NUCLEOTIDE SEQUENCE</scope>
    <source>
        <strain evidence="1">JCM 3276</strain>
    </source>
</reference>
<organism evidence="1 2">
    <name type="scientific">Actinokineospora fastidiosa</name>
    <dbReference type="NCBI Taxonomy" id="1816"/>
    <lineage>
        <taxon>Bacteria</taxon>
        <taxon>Bacillati</taxon>
        <taxon>Actinomycetota</taxon>
        <taxon>Actinomycetes</taxon>
        <taxon>Pseudonocardiales</taxon>
        <taxon>Pseudonocardiaceae</taxon>
        <taxon>Actinokineospora</taxon>
    </lineage>
</organism>
<evidence type="ECO:0000313" key="2">
    <source>
        <dbReference type="Proteomes" id="UP000660680"/>
    </source>
</evidence>